<dbReference type="STRING" id="697281.Mahau_1673"/>
<evidence type="ECO:0000313" key="7">
    <source>
        <dbReference type="EMBL" id="AEE96854.1"/>
    </source>
</evidence>
<evidence type="ECO:0000256" key="4">
    <source>
        <dbReference type="PIRSR" id="PIRSR001359-1"/>
    </source>
</evidence>
<reference evidence="7 8" key="2">
    <citation type="journal article" date="2011" name="Stand. Genomic Sci.">
        <title>Complete genome sequence of Mahella australiensis type strain (50-1 BON).</title>
        <authorList>
            <person name="Sikorski J."/>
            <person name="Teshima H."/>
            <person name="Nolan M."/>
            <person name="Lucas S."/>
            <person name="Hammon N."/>
            <person name="Deshpande S."/>
            <person name="Cheng J.F."/>
            <person name="Pitluck S."/>
            <person name="Liolios K."/>
            <person name="Pagani I."/>
            <person name="Ivanova N."/>
            <person name="Huntemann M."/>
            <person name="Mavromatis K."/>
            <person name="Ovchinikova G."/>
            <person name="Pati A."/>
            <person name="Tapia R."/>
            <person name="Han C."/>
            <person name="Goodwin L."/>
            <person name="Chen A."/>
            <person name="Palaniappan K."/>
            <person name="Land M."/>
            <person name="Hauser L."/>
            <person name="Ngatchou-Djao O.D."/>
            <person name="Rohde M."/>
            <person name="Pukall R."/>
            <person name="Spring S."/>
            <person name="Abt B."/>
            <person name="Goker M."/>
            <person name="Detter J.C."/>
            <person name="Woyke T."/>
            <person name="Bristow J."/>
            <person name="Markowitz V."/>
            <person name="Hugenholtz P."/>
            <person name="Eisen J.A."/>
            <person name="Kyrpides N.C."/>
            <person name="Klenk H.P."/>
            <person name="Lapidus A."/>
        </authorList>
    </citation>
    <scope>NUCLEOTIDE SEQUENCE [LARGE SCALE GENOMIC DNA]</scope>
    <source>
        <strain evidence="8">DSM 15567 / CIP 107919 / 50-1 BON</strain>
    </source>
</reference>
<dbReference type="CDD" id="cd00947">
    <property type="entry name" value="TBP_aldolase_IIB"/>
    <property type="match status" value="1"/>
</dbReference>
<dbReference type="InterPro" id="IPR011289">
    <property type="entry name" value="Fruc_bis_ald_class-2"/>
</dbReference>
<feature type="binding site" evidence="5">
    <location>
        <begin position="230"/>
        <end position="233"/>
    </location>
    <ligand>
        <name>dihydroxyacetone phosphate</name>
        <dbReference type="ChEBI" id="CHEBI:57642"/>
    </ligand>
</feature>
<dbReference type="Gene3D" id="3.20.20.70">
    <property type="entry name" value="Aldolase class I"/>
    <property type="match status" value="1"/>
</dbReference>
<feature type="binding site" evidence="6">
    <location>
        <position position="104"/>
    </location>
    <ligand>
        <name>Zn(2+)</name>
        <dbReference type="ChEBI" id="CHEBI:29105"/>
        <label>2</label>
    </ligand>
</feature>
<sequence length="287" mass="30912">MSLVTGKKILDKALSGHYAIGAFNVHNMETVQAVVNVAIEERAPLIIQTSASTIKYAGAKFLAANVKAAAEDADIPIALHLDHATTYQQVVECIRVGYTSVMIDGSKLPYDENVALTKKVVELAHYAGVSVEAELGKVGGTEDDISVDEREATFTVPEEAVKFIEDTGVDYLAVAIGTAHGVYKGEPKLDFERLKKIRSMVNVPLVLHGASGVPDEGLRNAVVCGINKINLATDLKIPMARTIRDIFMANPDEDDPRKYLGAARDAVEVVVRDKIRVIGCNGKAIVE</sequence>
<feature type="binding site" evidence="6">
    <location>
        <position position="180"/>
    </location>
    <ligand>
        <name>Zn(2+)</name>
        <dbReference type="ChEBI" id="CHEBI:29105"/>
        <label>1</label>
        <note>catalytic</note>
    </ligand>
</feature>
<dbReference type="PANTHER" id="PTHR30304">
    <property type="entry name" value="D-TAGATOSE-1,6-BISPHOSPHATE ALDOLASE"/>
    <property type="match status" value="1"/>
</dbReference>
<feature type="active site" description="Proton donor" evidence="4">
    <location>
        <position position="82"/>
    </location>
</feature>
<keyword evidence="8" id="KW-1185">Reference proteome</keyword>
<feature type="binding site" evidence="6">
    <location>
        <position position="83"/>
    </location>
    <ligand>
        <name>Zn(2+)</name>
        <dbReference type="ChEBI" id="CHEBI:29105"/>
        <label>1</label>
        <note>catalytic</note>
    </ligand>
</feature>
<name>F3ZZM8_MAHA5</name>
<dbReference type="OrthoDB" id="9803995at2"/>
<evidence type="ECO:0000256" key="5">
    <source>
        <dbReference type="PIRSR" id="PIRSR001359-2"/>
    </source>
</evidence>
<feature type="binding site" evidence="5">
    <location>
        <position position="181"/>
    </location>
    <ligand>
        <name>dihydroxyacetone phosphate</name>
        <dbReference type="ChEBI" id="CHEBI:57642"/>
    </ligand>
</feature>
<organism evidence="7 8">
    <name type="scientific">Mahella australiensis (strain DSM 15567 / CIP 107919 / 50-1 BON)</name>
    <dbReference type="NCBI Taxonomy" id="697281"/>
    <lineage>
        <taxon>Bacteria</taxon>
        <taxon>Bacillati</taxon>
        <taxon>Bacillota</taxon>
        <taxon>Clostridia</taxon>
        <taxon>Thermoanaerobacterales</taxon>
        <taxon>Thermoanaerobacterales Family IV. Incertae Sedis</taxon>
        <taxon>Mahella</taxon>
    </lineage>
</organism>
<dbReference type="EMBL" id="CP002360">
    <property type="protein sequence ID" value="AEE96854.1"/>
    <property type="molecule type" value="Genomic_DNA"/>
</dbReference>
<dbReference type="GO" id="GO:0004332">
    <property type="term" value="F:fructose-bisphosphate aldolase activity"/>
    <property type="evidence" value="ECO:0007669"/>
    <property type="project" value="UniProtKB-EC"/>
</dbReference>
<feature type="binding site" evidence="6">
    <location>
        <position position="208"/>
    </location>
    <ligand>
        <name>Zn(2+)</name>
        <dbReference type="ChEBI" id="CHEBI:29105"/>
        <label>1</label>
        <note>catalytic</note>
    </ligand>
</feature>
<proteinExistence type="predicted"/>
<dbReference type="AlphaFoldDB" id="F3ZZM8"/>
<dbReference type="Proteomes" id="UP000008457">
    <property type="component" value="Chromosome"/>
</dbReference>
<reference evidence="8" key="1">
    <citation type="submission" date="2010-11" db="EMBL/GenBank/DDBJ databases">
        <title>The complete genome of Mahella australiensis DSM 15567.</title>
        <authorList>
            <consortium name="US DOE Joint Genome Institute (JGI-PGF)"/>
            <person name="Lucas S."/>
            <person name="Copeland A."/>
            <person name="Lapidus A."/>
            <person name="Bruce D."/>
            <person name="Goodwin L."/>
            <person name="Pitluck S."/>
            <person name="Kyrpides N."/>
            <person name="Mavromatis K."/>
            <person name="Pagani I."/>
            <person name="Ivanova N."/>
            <person name="Teshima H."/>
            <person name="Brettin T."/>
            <person name="Detter J.C."/>
            <person name="Han C."/>
            <person name="Tapia R."/>
            <person name="Land M."/>
            <person name="Hauser L."/>
            <person name="Markowitz V."/>
            <person name="Cheng J.-F."/>
            <person name="Hugenholtz P."/>
            <person name="Woyke T."/>
            <person name="Wu D."/>
            <person name="Spring S."/>
            <person name="Pukall R."/>
            <person name="Steenblock K."/>
            <person name="Schneider S."/>
            <person name="Klenk H.-P."/>
            <person name="Eisen J.A."/>
        </authorList>
    </citation>
    <scope>NUCLEOTIDE SEQUENCE [LARGE SCALE GENOMIC DNA]</scope>
    <source>
        <strain evidence="8">DSM 15567 / CIP 107919 / 50-1 BON</strain>
    </source>
</reference>
<evidence type="ECO:0000256" key="6">
    <source>
        <dbReference type="PIRSR" id="PIRSR001359-3"/>
    </source>
</evidence>
<accession>F3ZZM8</accession>
<keyword evidence="1 6" id="KW-0479">Metal-binding</keyword>
<dbReference type="Pfam" id="PF01116">
    <property type="entry name" value="F_bP_aldolase"/>
    <property type="match status" value="1"/>
</dbReference>
<gene>
    <name evidence="7" type="ordered locus">Mahau_1673</name>
</gene>
<dbReference type="HOGENOM" id="CLU_040088_0_1_9"/>
<feature type="binding site" evidence="5">
    <location>
        <begin position="209"/>
        <end position="211"/>
    </location>
    <ligand>
        <name>dihydroxyacetone phosphate</name>
        <dbReference type="ChEBI" id="CHEBI:57642"/>
    </ligand>
</feature>
<dbReference type="GO" id="GO:0030388">
    <property type="term" value="P:fructose 1,6-bisphosphate metabolic process"/>
    <property type="evidence" value="ECO:0007669"/>
    <property type="project" value="InterPro"/>
</dbReference>
<protein>
    <submittedName>
        <fullName evidence="7">Fructose-bisphosphate aldolase</fullName>
        <ecNumber evidence="7">4.1.2.13</ecNumber>
    </submittedName>
</protein>
<dbReference type="RefSeq" id="WP_013781282.1">
    <property type="nucleotide sequence ID" value="NC_015520.1"/>
</dbReference>
<dbReference type="GO" id="GO:0006096">
    <property type="term" value="P:glycolytic process"/>
    <property type="evidence" value="ECO:0007669"/>
    <property type="project" value="InterPro"/>
</dbReference>
<evidence type="ECO:0000313" key="8">
    <source>
        <dbReference type="Proteomes" id="UP000008457"/>
    </source>
</evidence>
<evidence type="ECO:0000256" key="1">
    <source>
        <dbReference type="ARBA" id="ARBA00022723"/>
    </source>
</evidence>
<comment type="cofactor">
    <cofactor evidence="6">
        <name>Zn(2+)</name>
        <dbReference type="ChEBI" id="CHEBI:29105"/>
    </cofactor>
    <text evidence="6">Binds 2 Zn(2+) ions per subunit. One is catalytic and the other provides a structural contribution.</text>
</comment>
<dbReference type="NCBIfam" id="TIGR00167">
    <property type="entry name" value="cbbA"/>
    <property type="match status" value="1"/>
</dbReference>
<dbReference type="NCBIfam" id="TIGR01859">
    <property type="entry name" value="fruc_bis_ald"/>
    <property type="match status" value="1"/>
</dbReference>
<dbReference type="GO" id="GO:0008270">
    <property type="term" value="F:zinc ion binding"/>
    <property type="evidence" value="ECO:0007669"/>
    <property type="project" value="InterPro"/>
</dbReference>
<dbReference type="SUPFAM" id="SSF51569">
    <property type="entry name" value="Aldolase"/>
    <property type="match status" value="1"/>
</dbReference>
<keyword evidence="3 7" id="KW-0456">Lyase</keyword>
<dbReference type="PANTHER" id="PTHR30304:SF0">
    <property type="entry name" value="D-TAGATOSE-1,6-BISPHOSPHATE ALDOLASE SUBUNIT GATY-RELATED"/>
    <property type="match status" value="1"/>
</dbReference>
<dbReference type="PIRSF" id="PIRSF001359">
    <property type="entry name" value="F_bP_aldolase_II"/>
    <property type="match status" value="1"/>
</dbReference>
<feature type="binding site" evidence="6">
    <location>
        <position position="134"/>
    </location>
    <ligand>
        <name>Zn(2+)</name>
        <dbReference type="ChEBI" id="CHEBI:29105"/>
        <label>2</label>
    </ligand>
</feature>
<dbReference type="InterPro" id="IPR000771">
    <property type="entry name" value="FBA_II"/>
</dbReference>
<evidence type="ECO:0000256" key="3">
    <source>
        <dbReference type="ARBA" id="ARBA00023239"/>
    </source>
</evidence>
<keyword evidence="2 6" id="KW-0862">Zinc</keyword>
<evidence type="ECO:0000256" key="2">
    <source>
        <dbReference type="ARBA" id="ARBA00022833"/>
    </source>
</evidence>
<dbReference type="PROSITE" id="PS00806">
    <property type="entry name" value="ALDOLASE_CLASS_II_2"/>
    <property type="match status" value="1"/>
</dbReference>
<dbReference type="eggNOG" id="COG0191">
    <property type="taxonomic scope" value="Bacteria"/>
</dbReference>
<dbReference type="KEGG" id="mas:Mahau_1673"/>
<dbReference type="EC" id="4.1.2.13" evidence="7"/>
<dbReference type="InterPro" id="IPR013785">
    <property type="entry name" value="Aldolase_TIM"/>
</dbReference>
<dbReference type="InterPro" id="IPR050246">
    <property type="entry name" value="Class_II_FBP_aldolase"/>
</dbReference>